<comment type="caution">
    <text evidence="1">The sequence shown here is derived from an EMBL/GenBank/DDBJ whole genome shotgun (WGS) entry which is preliminary data.</text>
</comment>
<accession>A0A9X1TUE4</accession>
<organism evidence="1 2">
    <name type="scientific">Dyadobacter chenhuakuii</name>
    <dbReference type="NCBI Taxonomy" id="2909339"/>
    <lineage>
        <taxon>Bacteria</taxon>
        <taxon>Pseudomonadati</taxon>
        <taxon>Bacteroidota</taxon>
        <taxon>Cytophagia</taxon>
        <taxon>Cytophagales</taxon>
        <taxon>Spirosomataceae</taxon>
        <taxon>Dyadobacter</taxon>
    </lineage>
</organism>
<dbReference type="RefSeq" id="WP_233799171.1">
    <property type="nucleotide sequence ID" value="NZ_JAKFFV010000008.1"/>
</dbReference>
<reference evidence="1" key="1">
    <citation type="submission" date="2022-01" db="EMBL/GenBank/DDBJ databases">
        <title>Novel species in genus Dyadobacter.</title>
        <authorList>
            <person name="Ma C."/>
        </authorList>
    </citation>
    <scope>NUCLEOTIDE SEQUENCE</scope>
    <source>
        <strain evidence="1">CY357</strain>
    </source>
</reference>
<gene>
    <name evidence="1" type="ORF">L0661_13405</name>
</gene>
<name>A0A9X1TUE4_9BACT</name>
<dbReference type="AlphaFoldDB" id="A0A9X1TUE4"/>
<sequence>MKVLLDIKDEKATFVMSLLQRLPFVKTRPLSPFQSNVIEDMKEAVEQLNLVKAGKMPARDAEDLFNEL</sequence>
<protein>
    <submittedName>
        <fullName evidence="1">Uncharacterized protein</fullName>
    </submittedName>
</protein>
<dbReference type="EMBL" id="JAKFFV010000008">
    <property type="protein sequence ID" value="MCF2499313.1"/>
    <property type="molecule type" value="Genomic_DNA"/>
</dbReference>
<dbReference type="Proteomes" id="UP001139411">
    <property type="component" value="Unassembled WGS sequence"/>
</dbReference>
<evidence type="ECO:0000313" key="2">
    <source>
        <dbReference type="Proteomes" id="UP001139411"/>
    </source>
</evidence>
<proteinExistence type="predicted"/>
<evidence type="ECO:0000313" key="1">
    <source>
        <dbReference type="EMBL" id="MCF2499313.1"/>
    </source>
</evidence>